<dbReference type="GO" id="GO:0003887">
    <property type="term" value="F:DNA-directed DNA polymerase activity"/>
    <property type="evidence" value="ECO:0007669"/>
    <property type="project" value="UniProtKB-KW"/>
</dbReference>
<dbReference type="AlphaFoldDB" id="X1E2U8"/>
<dbReference type="Gene3D" id="3.40.50.300">
    <property type="entry name" value="P-loop containing nucleotide triphosphate hydrolases"/>
    <property type="match status" value="1"/>
</dbReference>
<name>X1E2U8_9ZZZZ</name>
<evidence type="ECO:0000313" key="6">
    <source>
        <dbReference type="EMBL" id="GAH27591.1"/>
    </source>
</evidence>
<organism evidence="6">
    <name type="scientific">marine sediment metagenome</name>
    <dbReference type="NCBI Taxonomy" id="412755"/>
    <lineage>
        <taxon>unclassified sequences</taxon>
        <taxon>metagenomes</taxon>
        <taxon>ecological metagenomes</taxon>
    </lineage>
</organism>
<dbReference type="PANTHER" id="PTHR34388">
    <property type="entry name" value="DNA POLYMERASE III SUBUNIT DELTA"/>
    <property type="match status" value="1"/>
</dbReference>
<evidence type="ECO:0000256" key="2">
    <source>
        <dbReference type="ARBA" id="ARBA00022695"/>
    </source>
</evidence>
<dbReference type="Pfam" id="PF06144">
    <property type="entry name" value="DNA_pol3_delta"/>
    <property type="match status" value="1"/>
</dbReference>
<protein>
    <recommendedName>
        <fullName evidence="5">DNA polymerase III delta N-terminal domain-containing protein</fullName>
    </recommendedName>
</protein>
<evidence type="ECO:0000259" key="5">
    <source>
        <dbReference type="Pfam" id="PF06144"/>
    </source>
</evidence>
<sequence>MRTERETIVQEIRERRLFNFYFLSGENEYKIKEVLQELKKEVLNPGFDSFDLDKFDVAEKGFDIDDLKRAFLTPPMASRKRLIVLDSIDKLMGTDKKKLLSLLESPIETSILVMIASPSKKTKEAFFDKIKSLSRSENFRKLKKYSLEKWIIDYVEE</sequence>
<dbReference type="InterPro" id="IPR010372">
    <property type="entry name" value="DNA_pol3_delta_N"/>
</dbReference>
<dbReference type="GO" id="GO:0006261">
    <property type="term" value="P:DNA-templated DNA replication"/>
    <property type="evidence" value="ECO:0007669"/>
    <property type="project" value="TreeGrafter"/>
</dbReference>
<evidence type="ECO:0000256" key="4">
    <source>
        <dbReference type="ARBA" id="ARBA00022932"/>
    </source>
</evidence>
<evidence type="ECO:0000256" key="1">
    <source>
        <dbReference type="ARBA" id="ARBA00022679"/>
    </source>
</evidence>
<feature type="non-terminal residue" evidence="6">
    <location>
        <position position="157"/>
    </location>
</feature>
<keyword evidence="4" id="KW-0239">DNA-directed DNA polymerase</keyword>
<proteinExistence type="predicted"/>
<evidence type="ECO:0000256" key="3">
    <source>
        <dbReference type="ARBA" id="ARBA00022705"/>
    </source>
</evidence>
<reference evidence="6" key="1">
    <citation type="journal article" date="2014" name="Front. Microbiol.">
        <title>High frequency of phylogenetically diverse reductive dehalogenase-homologous genes in deep subseafloor sedimentary metagenomes.</title>
        <authorList>
            <person name="Kawai M."/>
            <person name="Futagami T."/>
            <person name="Toyoda A."/>
            <person name="Takaki Y."/>
            <person name="Nishi S."/>
            <person name="Hori S."/>
            <person name="Arai W."/>
            <person name="Tsubouchi T."/>
            <person name="Morono Y."/>
            <person name="Uchiyama I."/>
            <person name="Ito T."/>
            <person name="Fujiyama A."/>
            <person name="Inagaki F."/>
            <person name="Takami H."/>
        </authorList>
    </citation>
    <scope>NUCLEOTIDE SEQUENCE</scope>
    <source>
        <strain evidence="6">Expedition CK06-06</strain>
    </source>
</reference>
<dbReference type="InterPro" id="IPR027417">
    <property type="entry name" value="P-loop_NTPase"/>
</dbReference>
<feature type="domain" description="DNA polymerase III delta N-terminal" evidence="5">
    <location>
        <begin position="21"/>
        <end position="132"/>
    </location>
</feature>
<dbReference type="GO" id="GO:0009360">
    <property type="term" value="C:DNA polymerase III complex"/>
    <property type="evidence" value="ECO:0007669"/>
    <property type="project" value="InterPro"/>
</dbReference>
<dbReference type="InterPro" id="IPR005790">
    <property type="entry name" value="DNA_polIII_delta"/>
</dbReference>
<accession>X1E2U8</accession>
<dbReference type="PANTHER" id="PTHR34388:SF1">
    <property type="entry name" value="DNA POLYMERASE III SUBUNIT DELTA"/>
    <property type="match status" value="1"/>
</dbReference>
<keyword evidence="2" id="KW-0548">Nucleotidyltransferase</keyword>
<dbReference type="SUPFAM" id="SSF52540">
    <property type="entry name" value="P-loop containing nucleoside triphosphate hydrolases"/>
    <property type="match status" value="1"/>
</dbReference>
<dbReference type="EMBL" id="BARU01000129">
    <property type="protein sequence ID" value="GAH27591.1"/>
    <property type="molecule type" value="Genomic_DNA"/>
</dbReference>
<keyword evidence="1" id="KW-0808">Transferase</keyword>
<dbReference type="GO" id="GO:0003677">
    <property type="term" value="F:DNA binding"/>
    <property type="evidence" value="ECO:0007669"/>
    <property type="project" value="InterPro"/>
</dbReference>
<gene>
    <name evidence="6" type="ORF">S03H2_00596</name>
</gene>
<keyword evidence="3" id="KW-0235">DNA replication</keyword>
<comment type="caution">
    <text evidence="6">The sequence shown here is derived from an EMBL/GenBank/DDBJ whole genome shotgun (WGS) entry which is preliminary data.</text>
</comment>